<evidence type="ECO:0000313" key="2">
    <source>
        <dbReference type="EMBL" id="JAG07329.1"/>
    </source>
</evidence>
<proteinExistence type="predicted"/>
<reference evidence="2" key="2">
    <citation type="submission" date="2014-07" db="EMBL/GenBank/DDBJ databases">
        <authorList>
            <person name="Hull J."/>
        </authorList>
    </citation>
    <scope>NUCLEOTIDE SEQUENCE</scope>
</reference>
<protein>
    <submittedName>
        <fullName evidence="2">Aconitate hydratase</fullName>
    </submittedName>
</protein>
<accession>A0A0A9WHR5</accession>
<name>A0A0A9WHR5_LYGHE</name>
<reference evidence="2" key="1">
    <citation type="journal article" date="2014" name="PLoS ONE">
        <title>Transcriptome-Based Identification of ABC Transporters in the Western Tarnished Plant Bug Lygus hesperus.</title>
        <authorList>
            <person name="Hull J.J."/>
            <person name="Chaney K."/>
            <person name="Geib S.M."/>
            <person name="Fabrick J.A."/>
            <person name="Brent C.S."/>
            <person name="Walsh D."/>
            <person name="Lavine L.C."/>
        </authorList>
    </citation>
    <scope>NUCLEOTIDE SEQUENCE</scope>
</reference>
<dbReference type="EMBL" id="GBHO01036275">
    <property type="protein sequence ID" value="JAG07329.1"/>
    <property type="molecule type" value="Transcribed_RNA"/>
</dbReference>
<evidence type="ECO:0000313" key="1">
    <source>
        <dbReference type="EMBL" id="JAG07326.1"/>
    </source>
</evidence>
<dbReference type="PANTHER" id="PTHR35615">
    <property type="entry name" value="PRESENT IN THE OUTER MITOCHONDRIAL MEMBRANE PROTEOME 22-RELATED"/>
    <property type="match status" value="1"/>
</dbReference>
<sequence length="224" mass="23666">MGTSNKSKKDVECHASEVSLQLSMSVVEGQSILADLLLSGTSTPKTLTVASSPLFGPVVDGVTKVDLCSAEEVNKALDTALKAADVHVRSNSLECTSSTLIVANAIVKIVQGDDVFVASLFASVAQHMHPYLAVIDKEATAPRLLFSHAFGGPCSTLVMAVVEKTVHQDITVETLNGQRIIAHIRTSGTRSGSVKDFVKYAKVSLTKANESAAKTTNSKEKAHM</sequence>
<dbReference type="InterPro" id="IPR027417">
    <property type="entry name" value="P-loop_NTPase"/>
</dbReference>
<dbReference type="SUPFAM" id="SSF52540">
    <property type="entry name" value="P-loop containing nucleoside triphosphate hydrolases"/>
    <property type="match status" value="1"/>
</dbReference>
<dbReference type="EMBL" id="GBHO01036278">
    <property type="protein sequence ID" value="JAG07326.1"/>
    <property type="molecule type" value="Transcribed_RNA"/>
</dbReference>
<dbReference type="AlphaFoldDB" id="A0A0A9WHR5"/>
<gene>
    <name evidence="2" type="primary">acn_0</name>
    <name evidence="1" type="synonym">acn_1</name>
    <name evidence="1" type="ORF">CM83_8467</name>
    <name evidence="2" type="ORF">CM83_8476</name>
</gene>
<organism evidence="2">
    <name type="scientific">Lygus hesperus</name>
    <name type="common">Western plant bug</name>
    <dbReference type="NCBI Taxonomy" id="30085"/>
    <lineage>
        <taxon>Eukaryota</taxon>
        <taxon>Metazoa</taxon>
        <taxon>Ecdysozoa</taxon>
        <taxon>Arthropoda</taxon>
        <taxon>Hexapoda</taxon>
        <taxon>Insecta</taxon>
        <taxon>Pterygota</taxon>
        <taxon>Neoptera</taxon>
        <taxon>Paraneoptera</taxon>
        <taxon>Hemiptera</taxon>
        <taxon>Heteroptera</taxon>
        <taxon>Panheteroptera</taxon>
        <taxon>Cimicomorpha</taxon>
        <taxon>Miridae</taxon>
        <taxon>Mirini</taxon>
        <taxon>Lygus</taxon>
    </lineage>
</organism>